<sequence>MCPDSSEIKGLKRKDLLGILELEREEIELILSTAVSFKEILERPIKVVPYLRGKTVAFLFFEPSTRTLNSFSLAARRLSCDSVSVSASSSSVLKGETLLDTAKNLEAMKLNFVVVRHSSPGASHILAKNLTSSVVNAGDGCREHPTQALLDLLTIKEHFGKFDELKVVIVGDIEHSRVARSNIWGMTKLGMDVSICGPPTLIPRDIDKMGVRVYYNLKEAIKGKDIIYVLRIQKERQAAGLFPSTREYIKLYSITEEVLEKYAKKKVVIMHPGPVNRGVELAPSVADGMRSLILPQVTNGVAVRMACFYLLPGGTGEGRGMGQL</sequence>
<comment type="pathway">
    <text evidence="1 7">Pyrimidine metabolism; UMP biosynthesis via de novo pathway; (S)-dihydroorotate from bicarbonate: step 2/3.</text>
</comment>
<protein>
    <recommendedName>
        <fullName evidence="7">Aspartate carbamoyltransferase</fullName>
        <ecNumber evidence="7">2.1.3.2</ecNumber>
    </recommendedName>
    <alternativeName>
        <fullName evidence="7">Aspartate transcarbamylase</fullName>
        <shortName evidence="7">ATCase</shortName>
    </alternativeName>
</protein>
<dbReference type="PROSITE" id="PS00097">
    <property type="entry name" value="CARBAMOYLTRANSFERASE"/>
    <property type="match status" value="1"/>
</dbReference>
<evidence type="ECO:0000256" key="4">
    <source>
        <dbReference type="ARBA" id="ARBA00022975"/>
    </source>
</evidence>
<dbReference type="InterPro" id="IPR006130">
    <property type="entry name" value="Asp/Orn_carbamoylTrfase"/>
</dbReference>
<organism evidence="10 11">
    <name type="scientific">candidate division WOR-3 bacterium JGI_Cruoil_03_44_89</name>
    <dbReference type="NCBI Taxonomy" id="1973748"/>
    <lineage>
        <taxon>Bacteria</taxon>
        <taxon>Bacteria division WOR-3</taxon>
    </lineage>
</organism>
<evidence type="ECO:0000256" key="3">
    <source>
        <dbReference type="ARBA" id="ARBA00022679"/>
    </source>
</evidence>
<comment type="catalytic activity">
    <reaction evidence="6 7">
        <text>carbamoyl phosphate + L-aspartate = N-carbamoyl-L-aspartate + phosphate + H(+)</text>
        <dbReference type="Rhea" id="RHEA:20013"/>
        <dbReference type="ChEBI" id="CHEBI:15378"/>
        <dbReference type="ChEBI" id="CHEBI:29991"/>
        <dbReference type="ChEBI" id="CHEBI:32814"/>
        <dbReference type="ChEBI" id="CHEBI:43474"/>
        <dbReference type="ChEBI" id="CHEBI:58228"/>
        <dbReference type="EC" id="2.1.3.2"/>
    </reaction>
</comment>
<dbReference type="GO" id="GO:0004070">
    <property type="term" value="F:aspartate carbamoyltransferase activity"/>
    <property type="evidence" value="ECO:0007669"/>
    <property type="project" value="UniProtKB-UniRule"/>
</dbReference>
<feature type="binding site" evidence="7">
    <location>
        <position position="231"/>
    </location>
    <ligand>
        <name>L-aspartate</name>
        <dbReference type="ChEBI" id="CHEBI:29991"/>
    </ligand>
</feature>
<evidence type="ECO:0000259" key="8">
    <source>
        <dbReference type="Pfam" id="PF00185"/>
    </source>
</evidence>
<feature type="binding site" evidence="7">
    <location>
        <position position="94"/>
    </location>
    <ligand>
        <name>L-aspartate</name>
        <dbReference type="ChEBI" id="CHEBI:29991"/>
    </ligand>
</feature>
<keyword evidence="3 7" id="KW-0808">Transferase</keyword>
<dbReference type="InterPro" id="IPR002082">
    <property type="entry name" value="Asp_carbamoyltransf"/>
</dbReference>
<dbReference type="GO" id="GO:0044205">
    <property type="term" value="P:'de novo' UMP biosynthetic process"/>
    <property type="evidence" value="ECO:0007669"/>
    <property type="project" value="UniProtKB-UniRule"/>
</dbReference>
<dbReference type="GO" id="GO:0006520">
    <property type="term" value="P:amino acid metabolic process"/>
    <property type="evidence" value="ECO:0007669"/>
    <property type="project" value="InterPro"/>
</dbReference>
<dbReference type="PRINTS" id="PR00101">
    <property type="entry name" value="ATCASE"/>
</dbReference>
<dbReference type="UniPathway" id="UPA00070">
    <property type="reaction ID" value="UER00116"/>
</dbReference>
<feature type="binding site" evidence="7">
    <location>
        <position position="116"/>
    </location>
    <ligand>
        <name>carbamoyl phosphate</name>
        <dbReference type="ChEBI" id="CHEBI:58228"/>
    </ligand>
</feature>
<dbReference type="AlphaFoldDB" id="A0A235BPY9"/>
<evidence type="ECO:0000256" key="1">
    <source>
        <dbReference type="ARBA" id="ARBA00004852"/>
    </source>
</evidence>
<dbReference type="GO" id="GO:0005829">
    <property type="term" value="C:cytosol"/>
    <property type="evidence" value="ECO:0007669"/>
    <property type="project" value="TreeGrafter"/>
</dbReference>
<dbReference type="SUPFAM" id="SSF53671">
    <property type="entry name" value="Aspartate/ornithine carbamoyltransferase"/>
    <property type="match status" value="1"/>
</dbReference>
<name>A0A235BPY9_UNCW3</name>
<dbReference type="HAMAP" id="MF_00001">
    <property type="entry name" value="Asp_carb_tr"/>
    <property type="match status" value="1"/>
</dbReference>
<gene>
    <name evidence="7" type="primary">pyrB</name>
    <name evidence="10" type="ORF">CH333_08635</name>
</gene>
<accession>A0A235BPY9</accession>
<dbReference type="Proteomes" id="UP000215215">
    <property type="component" value="Unassembled WGS sequence"/>
</dbReference>
<evidence type="ECO:0000313" key="10">
    <source>
        <dbReference type="EMBL" id="OYD14246.1"/>
    </source>
</evidence>
<evidence type="ECO:0000256" key="6">
    <source>
        <dbReference type="ARBA" id="ARBA00048859"/>
    </source>
</evidence>
<keyword evidence="4 7" id="KW-0665">Pyrimidine biosynthesis</keyword>
<comment type="subunit">
    <text evidence="7">Heterododecamer (2C3:3R2) of six catalytic PyrB chains organized as two trimers (C3), and six regulatory PyrI chains organized as three dimers (R2).</text>
</comment>
<dbReference type="PRINTS" id="PR00100">
    <property type="entry name" value="AOTCASE"/>
</dbReference>
<feature type="domain" description="Aspartate/ornithine carbamoyltransferase carbamoyl-P binding" evidence="9">
    <location>
        <begin position="14"/>
        <end position="157"/>
    </location>
</feature>
<dbReference type="PANTHER" id="PTHR45753">
    <property type="entry name" value="ORNITHINE CARBAMOYLTRANSFERASE, MITOCHONDRIAL"/>
    <property type="match status" value="1"/>
</dbReference>
<feature type="binding site" evidence="7">
    <location>
        <position position="177"/>
    </location>
    <ligand>
        <name>L-aspartate</name>
        <dbReference type="ChEBI" id="CHEBI:29991"/>
    </ligand>
</feature>
<reference evidence="10 11" key="1">
    <citation type="submission" date="2017-07" db="EMBL/GenBank/DDBJ databases">
        <title>Recovery of genomes from metagenomes via a dereplication, aggregation, and scoring strategy.</title>
        <authorList>
            <person name="Sieber C.M."/>
            <person name="Probst A.J."/>
            <person name="Sharrar A."/>
            <person name="Thomas B.C."/>
            <person name="Hess M."/>
            <person name="Tringe S.G."/>
            <person name="Banfield J.F."/>
        </authorList>
    </citation>
    <scope>NUCLEOTIDE SEQUENCE [LARGE SCALE GENOMIC DNA]</scope>
    <source>
        <strain evidence="10">JGI_Cruoil_03_44_89</strain>
    </source>
</reference>
<comment type="similarity">
    <text evidence="2 7">Belongs to the aspartate/ornithine carbamoyltransferase superfamily. ATCase family.</text>
</comment>
<feature type="domain" description="Aspartate/ornithine carbamoyltransferase Asp/Orn-binding" evidence="8">
    <location>
        <begin position="164"/>
        <end position="310"/>
    </location>
</feature>
<dbReference type="InterPro" id="IPR006132">
    <property type="entry name" value="Asp/Orn_carbamoyltranf_P-bd"/>
</dbReference>
<dbReference type="InterPro" id="IPR036901">
    <property type="entry name" value="Asp/Orn_carbamoylTrfase_sf"/>
</dbReference>
<feature type="binding site" evidence="7">
    <location>
        <position position="147"/>
    </location>
    <ligand>
        <name>carbamoyl phosphate</name>
        <dbReference type="ChEBI" id="CHEBI:58228"/>
    </ligand>
</feature>
<evidence type="ECO:0000256" key="5">
    <source>
        <dbReference type="ARBA" id="ARBA00043884"/>
    </source>
</evidence>
<evidence type="ECO:0000256" key="7">
    <source>
        <dbReference type="HAMAP-Rule" id="MF_00001"/>
    </source>
</evidence>
<proteinExistence type="inferred from homology"/>
<evidence type="ECO:0000259" key="9">
    <source>
        <dbReference type="Pfam" id="PF02729"/>
    </source>
</evidence>
<evidence type="ECO:0000256" key="2">
    <source>
        <dbReference type="ARBA" id="ARBA00008896"/>
    </source>
</evidence>
<dbReference type="GO" id="GO:0016597">
    <property type="term" value="F:amino acid binding"/>
    <property type="evidence" value="ECO:0007669"/>
    <property type="project" value="InterPro"/>
</dbReference>
<feature type="binding site" evidence="7">
    <location>
        <position position="144"/>
    </location>
    <ligand>
        <name>carbamoyl phosphate</name>
        <dbReference type="ChEBI" id="CHEBI:58228"/>
    </ligand>
</feature>
<dbReference type="Gene3D" id="3.40.50.1370">
    <property type="entry name" value="Aspartate/ornithine carbamoyltransferase"/>
    <property type="match status" value="2"/>
</dbReference>
<dbReference type="GO" id="GO:0006207">
    <property type="term" value="P:'de novo' pyrimidine nucleobase biosynthetic process"/>
    <property type="evidence" value="ECO:0007669"/>
    <property type="project" value="InterPro"/>
</dbReference>
<dbReference type="EMBL" id="NOZQ01000197">
    <property type="protein sequence ID" value="OYD14246.1"/>
    <property type="molecule type" value="Genomic_DNA"/>
</dbReference>
<comment type="caution">
    <text evidence="10">The sequence shown here is derived from an EMBL/GenBank/DDBJ whole genome shotgun (WGS) entry which is preliminary data.</text>
</comment>
<feature type="binding site" evidence="7">
    <location>
        <position position="274"/>
    </location>
    <ligand>
        <name>carbamoyl phosphate</name>
        <dbReference type="ChEBI" id="CHEBI:58228"/>
    </ligand>
</feature>
<feature type="binding site" evidence="7">
    <location>
        <position position="67"/>
    </location>
    <ligand>
        <name>carbamoyl phosphate</name>
        <dbReference type="ChEBI" id="CHEBI:58228"/>
    </ligand>
</feature>
<dbReference type="Pfam" id="PF00185">
    <property type="entry name" value="OTCace"/>
    <property type="match status" value="1"/>
</dbReference>
<dbReference type="EC" id="2.1.3.2" evidence="7"/>
<dbReference type="NCBIfam" id="TIGR00670">
    <property type="entry name" value="asp_carb_tr"/>
    <property type="match status" value="1"/>
</dbReference>
<comment type="function">
    <text evidence="5 7">Catalyzes the condensation of carbamoyl phosphate and aspartate to form carbamoyl aspartate and inorganic phosphate, the committed step in the de novo pyrimidine nucleotide biosynthesis pathway.</text>
</comment>
<dbReference type="PANTHER" id="PTHR45753:SF6">
    <property type="entry name" value="ASPARTATE CARBAMOYLTRANSFERASE"/>
    <property type="match status" value="1"/>
</dbReference>
<evidence type="ECO:0000313" key="11">
    <source>
        <dbReference type="Proteomes" id="UP000215215"/>
    </source>
</evidence>
<dbReference type="InterPro" id="IPR006131">
    <property type="entry name" value="Asp_carbamoyltransf_Asp/Orn-bd"/>
</dbReference>
<dbReference type="Pfam" id="PF02729">
    <property type="entry name" value="OTCace_N"/>
    <property type="match status" value="1"/>
</dbReference>
<dbReference type="NCBIfam" id="NF002032">
    <property type="entry name" value="PRK00856.1"/>
    <property type="match status" value="1"/>
</dbReference>
<feature type="binding site" evidence="7">
    <location>
        <position position="273"/>
    </location>
    <ligand>
        <name>carbamoyl phosphate</name>
        <dbReference type="ChEBI" id="CHEBI:58228"/>
    </ligand>
</feature>
<feature type="binding site" evidence="7">
    <location>
        <position position="66"/>
    </location>
    <ligand>
        <name>carbamoyl phosphate</name>
        <dbReference type="ChEBI" id="CHEBI:58228"/>
    </ligand>
</feature>